<dbReference type="InterPro" id="IPR049278">
    <property type="entry name" value="MS_channel_C"/>
</dbReference>
<evidence type="ECO:0000313" key="13">
    <source>
        <dbReference type="EMBL" id="MBE9638095.1"/>
    </source>
</evidence>
<evidence type="ECO:0000256" key="2">
    <source>
        <dbReference type="ARBA" id="ARBA00008017"/>
    </source>
</evidence>
<dbReference type="PANTHER" id="PTHR30347:SF1">
    <property type="entry name" value="MECHANOSENSITIVE CHANNEL MSCK"/>
    <property type="match status" value="1"/>
</dbReference>
<dbReference type="RefSeq" id="WP_194135403.1">
    <property type="nucleotide sequence ID" value="NZ_JADFFK010000010.1"/>
</dbReference>
<evidence type="ECO:0000256" key="8">
    <source>
        <dbReference type="SAM" id="Phobius"/>
    </source>
</evidence>
<keyword evidence="4 8" id="KW-0812">Transmembrane</keyword>
<sequence>MIALIRRCLAACAVTLLCATLAVAQAQDIDYTTWAKLADQADGLLDGQDVTVKQYEDLRSDIAGWRDSFLRAESTNASRIGTLQQQLDALGPAPAEGESEAADIAARRADLNQQLSDAQAPVRRAQEAYTQANGLIGEIDTRIREMQTSRLLTLGPSPLNWQLWGPALNDVVEAGNSLVQEVRDNVASESKRAAARDNLPVIILLVGLSALLVIRGPVWVRRIEEWLRRRTRRGTGVWRFLASLGSILVPLGGLILLVVAATISGLPGTNLTVVMYSVPIWGLVLLYIRWLAGESFNSDDSIATMPLPNWQRTEAWLYASVLALLFVLRGMGQTLSQIFEFSDATNAILDFPLIVLTALMLFRLGHILSGLSQIEPDEGDGTLLEGSTFRMQLARMIGRLAMLFAIFGPIMAAVGYHRVGQGMVFPAVQSLALLALVLVLQRFIKDLYALITRKDPDDSLITVLAGVVLILLALPVMALIWGARIADITELWARFQEGFLLGDARISPTSFLTMLVVFAVGYGITRLLQSGLRSSILPKTKLDIGGQNAVISGLGYAGVMLAAVMAITAAGINLTALGYVISALSVGIGFGLQNIVQNFVSGIILLIERPISQGDWIEVGTNMGIVKDISVRATRIETFDRTDVIVPNSDFISGTVTNFTRGNVIGRVFTTVGVAYGSDTRRVEEILLRIVREHDMVLMNPEPSVVFARFGADSLEFEIRAIVRDVNQKVRILSDFNHEIYARFVEEGIEIPFAQRDIWLRNPEALYPSRETPKDPAAPEGASAARQDHKGTGGERSAFPAVGPEEDIGAEDDVGPEDD</sequence>
<dbReference type="InterPro" id="IPR011066">
    <property type="entry name" value="MscS_channel_C_sf"/>
</dbReference>
<feature type="compositionally biased region" description="Acidic residues" evidence="7">
    <location>
        <begin position="804"/>
        <end position="819"/>
    </location>
</feature>
<dbReference type="Pfam" id="PF21082">
    <property type="entry name" value="MS_channel_3rd"/>
    <property type="match status" value="1"/>
</dbReference>
<comment type="caution">
    <text evidence="13">The sequence shown here is derived from an EMBL/GenBank/DDBJ whole genome shotgun (WGS) entry which is preliminary data.</text>
</comment>
<dbReference type="InterPro" id="IPR023408">
    <property type="entry name" value="MscS_beta-dom_sf"/>
</dbReference>
<evidence type="ECO:0000256" key="6">
    <source>
        <dbReference type="ARBA" id="ARBA00023136"/>
    </source>
</evidence>
<evidence type="ECO:0000259" key="10">
    <source>
        <dbReference type="Pfam" id="PF00924"/>
    </source>
</evidence>
<feature type="chain" id="PRO_5046815620" evidence="9">
    <location>
        <begin position="27"/>
        <end position="819"/>
    </location>
</feature>
<keyword evidence="3" id="KW-1003">Cell membrane</keyword>
<feature type="domain" description="DUF3772" evidence="11">
    <location>
        <begin position="123"/>
        <end position="182"/>
    </location>
</feature>
<dbReference type="Gene3D" id="2.30.30.60">
    <property type="match status" value="1"/>
</dbReference>
<proteinExistence type="inferred from homology"/>
<feature type="transmembrane region" description="Helical" evidence="8">
    <location>
        <begin position="506"/>
        <end position="528"/>
    </location>
</feature>
<dbReference type="SUPFAM" id="SSF50182">
    <property type="entry name" value="Sm-like ribonucleoproteins"/>
    <property type="match status" value="1"/>
</dbReference>
<dbReference type="SUPFAM" id="SSF82861">
    <property type="entry name" value="Mechanosensitive channel protein MscS (YggB), transmembrane region"/>
    <property type="match status" value="1"/>
</dbReference>
<feature type="domain" description="Mechanosensitive ion channel MscS" evidence="10">
    <location>
        <begin position="594"/>
        <end position="661"/>
    </location>
</feature>
<dbReference type="InterPro" id="IPR010920">
    <property type="entry name" value="LSM_dom_sf"/>
</dbReference>
<feature type="region of interest" description="Disordered" evidence="7">
    <location>
        <begin position="767"/>
        <end position="819"/>
    </location>
</feature>
<dbReference type="Pfam" id="PF00924">
    <property type="entry name" value="MS_channel_2nd"/>
    <property type="match status" value="1"/>
</dbReference>
<evidence type="ECO:0000256" key="9">
    <source>
        <dbReference type="SAM" id="SignalP"/>
    </source>
</evidence>
<feature type="transmembrane region" description="Helical" evidence="8">
    <location>
        <begin position="549"/>
        <end position="570"/>
    </location>
</feature>
<evidence type="ECO:0000313" key="14">
    <source>
        <dbReference type="Proteomes" id="UP000607796"/>
    </source>
</evidence>
<dbReference type="Pfam" id="PF12607">
    <property type="entry name" value="DUF3772"/>
    <property type="match status" value="1"/>
</dbReference>
<gene>
    <name evidence="13" type="ORF">IQ782_14660</name>
</gene>
<keyword evidence="14" id="KW-1185">Reference proteome</keyword>
<feature type="transmembrane region" description="Helical" evidence="8">
    <location>
        <begin position="273"/>
        <end position="292"/>
    </location>
</feature>
<accession>A0ABR9X3E3</accession>
<comment type="similarity">
    <text evidence="2">Belongs to the MscS (TC 1.A.23) family.</text>
</comment>
<feature type="transmembrane region" description="Helical" evidence="8">
    <location>
        <begin position="460"/>
        <end position="486"/>
    </location>
</feature>
<dbReference type="EMBL" id="JADFFK010000010">
    <property type="protein sequence ID" value="MBE9638095.1"/>
    <property type="molecule type" value="Genomic_DNA"/>
</dbReference>
<feature type="transmembrane region" description="Helical" evidence="8">
    <location>
        <begin position="400"/>
        <end position="417"/>
    </location>
</feature>
<dbReference type="PROSITE" id="PS01246">
    <property type="entry name" value="UPF0003"/>
    <property type="match status" value="1"/>
</dbReference>
<comment type="subcellular location">
    <subcellularLocation>
        <location evidence="1">Cell membrane</location>
        <topology evidence="1">Multi-pass membrane protein</topology>
    </subcellularLocation>
</comment>
<evidence type="ECO:0000256" key="3">
    <source>
        <dbReference type="ARBA" id="ARBA00022475"/>
    </source>
</evidence>
<feature type="transmembrane region" description="Helical" evidence="8">
    <location>
        <begin position="423"/>
        <end position="440"/>
    </location>
</feature>
<dbReference type="Gene3D" id="3.30.70.100">
    <property type="match status" value="1"/>
</dbReference>
<feature type="transmembrane region" description="Helical" evidence="8">
    <location>
        <begin position="344"/>
        <end position="362"/>
    </location>
</feature>
<evidence type="ECO:0000259" key="11">
    <source>
        <dbReference type="Pfam" id="PF12607"/>
    </source>
</evidence>
<dbReference type="InterPro" id="IPR022249">
    <property type="entry name" value="DUF3772"/>
</dbReference>
<evidence type="ECO:0000256" key="7">
    <source>
        <dbReference type="SAM" id="MobiDB-lite"/>
    </source>
</evidence>
<keyword evidence="5 8" id="KW-1133">Transmembrane helix</keyword>
<dbReference type="PANTHER" id="PTHR30347">
    <property type="entry name" value="POTASSIUM CHANNEL RELATED"/>
    <property type="match status" value="1"/>
</dbReference>
<feature type="domain" description="Mechanosensitive ion channel MscS C-terminal" evidence="12">
    <location>
        <begin position="670"/>
        <end position="751"/>
    </location>
</feature>
<dbReference type="SUPFAM" id="SSF82689">
    <property type="entry name" value="Mechanosensitive channel protein MscS (YggB), C-terminal domain"/>
    <property type="match status" value="1"/>
</dbReference>
<dbReference type="InterPro" id="IPR011014">
    <property type="entry name" value="MscS_channel_TM-2"/>
</dbReference>
<feature type="signal peptide" evidence="9">
    <location>
        <begin position="1"/>
        <end position="26"/>
    </location>
</feature>
<dbReference type="Gene3D" id="1.10.287.1260">
    <property type="match status" value="1"/>
</dbReference>
<reference evidence="13 14" key="1">
    <citation type="journal article" date="2021" name="Int. J. Syst. Evol. Microbiol.">
        <title>Salipiger mangrovisoli sp. nov., isolated from mangrove soil and the proposal for the reclassification of Paraphaeobacter pallidus as Salipiger pallidus comb. nov.</title>
        <authorList>
            <person name="Du J."/>
            <person name="Liu Y."/>
            <person name="Pei T."/>
            <person name="Deng M.R."/>
            <person name="Zhu H."/>
        </authorList>
    </citation>
    <scope>NUCLEOTIDE SEQUENCE [LARGE SCALE GENOMIC DNA]</scope>
    <source>
        <strain evidence="13 14">6D45A</strain>
    </source>
</reference>
<dbReference type="InterPro" id="IPR052702">
    <property type="entry name" value="MscS-like_channel"/>
</dbReference>
<dbReference type="Proteomes" id="UP000607796">
    <property type="component" value="Unassembled WGS sequence"/>
</dbReference>
<evidence type="ECO:0000256" key="1">
    <source>
        <dbReference type="ARBA" id="ARBA00004651"/>
    </source>
</evidence>
<protein>
    <submittedName>
        <fullName evidence="13">Mechanosensitive ion channel family protein</fullName>
    </submittedName>
</protein>
<dbReference type="InterPro" id="IPR006686">
    <property type="entry name" value="MscS_channel_CS"/>
</dbReference>
<name>A0ABR9X3E3_9RHOB</name>
<feature type="transmembrane region" description="Helical" evidence="8">
    <location>
        <begin position="313"/>
        <end position="332"/>
    </location>
</feature>
<organism evidence="13 14">
    <name type="scientific">Salipiger mangrovisoli</name>
    <dbReference type="NCBI Taxonomy" id="2865933"/>
    <lineage>
        <taxon>Bacteria</taxon>
        <taxon>Pseudomonadati</taxon>
        <taxon>Pseudomonadota</taxon>
        <taxon>Alphaproteobacteria</taxon>
        <taxon>Rhodobacterales</taxon>
        <taxon>Roseobacteraceae</taxon>
        <taxon>Salipiger</taxon>
    </lineage>
</organism>
<evidence type="ECO:0000256" key="5">
    <source>
        <dbReference type="ARBA" id="ARBA00022989"/>
    </source>
</evidence>
<evidence type="ECO:0000259" key="12">
    <source>
        <dbReference type="Pfam" id="PF21082"/>
    </source>
</evidence>
<evidence type="ECO:0000256" key="4">
    <source>
        <dbReference type="ARBA" id="ARBA00022692"/>
    </source>
</evidence>
<dbReference type="InterPro" id="IPR006685">
    <property type="entry name" value="MscS_channel_2nd"/>
</dbReference>
<feature type="transmembrane region" description="Helical" evidence="8">
    <location>
        <begin position="199"/>
        <end position="220"/>
    </location>
</feature>
<keyword evidence="9" id="KW-0732">Signal</keyword>
<feature type="transmembrane region" description="Helical" evidence="8">
    <location>
        <begin position="240"/>
        <end position="261"/>
    </location>
</feature>
<keyword evidence="6 8" id="KW-0472">Membrane</keyword>